<dbReference type="STRING" id="1508389.SAMN05444003_0107"/>
<keyword evidence="1" id="KW-0732">Signal</keyword>
<dbReference type="EMBL" id="FQXB01000001">
    <property type="protein sequence ID" value="SHG60103.1"/>
    <property type="molecule type" value="Genomic_DNA"/>
</dbReference>
<dbReference type="Pfam" id="PF13517">
    <property type="entry name" value="FG-GAP_3"/>
    <property type="match status" value="1"/>
</dbReference>
<dbReference type="Proteomes" id="UP000184074">
    <property type="component" value="Unassembled WGS sequence"/>
</dbReference>
<dbReference type="InterPro" id="IPR013517">
    <property type="entry name" value="FG-GAP"/>
</dbReference>
<sequence length="229" mass="24241">MIRWIALGALAAGAAQADIRAAEYLEPTGAYGHYVVPGGEYAQLSFELDDGARLTTKAEAGVYEDTAPRLVDIDGDGSPEVISVFSYFNAGPAIRIWDETDGQISLLAEGDPIGTRFRWLAIIGAADLDGDGQIEIAYVDRPHLAKTLRVVRVDGDSVTEVANFSGVTNHRIGEPDIAGGIRDCSDGPEMILASASWSELLAITFDGSFQATVIGADTSRPAFADAMTC</sequence>
<accession>A0A1M5L6R3</accession>
<organism evidence="2 3">
    <name type="scientific">Cognatiyoonia sediminum</name>
    <dbReference type="NCBI Taxonomy" id="1508389"/>
    <lineage>
        <taxon>Bacteria</taxon>
        <taxon>Pseudomonadati</taxon>
        <taxon>Pseudomonadota</taxon>
        <taxon>Alphaproteobacteria</taxon>
        <taxon>Rhodobacterales</taxon>
        <taxon>Paracoccaceae</taxon>
        <taxon>Cognatiyoonia</taxon>
    </lineage>
</organism>
<dbReference type="InterPro" id="IPR028994">
    <property type="entry name" value="Integrin_alpha_N"/>
</dbReference>
<dbReference type="AlphaFoldDB" id="A0A1M5L6R3"/>
<name>A0A1M5L6R3_9RHOB</name>
<dbReference type="OrthoDB" id="58662at2"/>
<dbReference type="RefSeq" id="WP_110559042.1">
    <property type="nucleotide sequence ID" value="NZ_FQXB01000001.1"/>
</dbReference>
<protein>
    <recommendedName>
        <fullName evidence="4">Repeat domain-containing protein</fullName>
    </recommendedName>
</protein>
<keyword evidence="3" id="KW-1185">Reference proteome</keyword>
<evidence type="ECO:0008006" key="4">
    <source>
        <dbReference type="Google" id="ProtNLM"/>
    </source>
</evidence>
<evidence type="ECO:0000313" key="3">
    <source>
        <dbReference type="Proteomes" id="UP000184074"/>
    </source>
</evidence>
<evidence type="ECO:0000313" key="2">
    <source>
        <dbReference type="EMBL" id="SHG60103.1"/>
    </source>
</evidence>
<gene>
    <name evidence="2" type="ORF">SAMN05444003_0107</name>
</gene>
<proteinExistence type="predicted"/>
<reference evidence="2 3" key="1">
    <citation type="submission" date="2016-11" db="EMBL/GenBank/DDBJ databases">
        <authorList>
            <person name="Jaros S."/>
            <person name="Januszkiewicz K."/>
            <person name="Wedrychowicz H."/>
        </authorList>
    </citation>
    <scope>NUCLEOTIDE SEQUENCE [LARGE SCALE GENOMIC DNA]</scope>
    <source>
        <strain evidence="2 3">DSM 28715</strain>
    </source>
</reference>
<dbReference type="SUPFAM" id="SSF69318">
    <property type="entry name" value="Integrin alpha N-terminal domain"/>
    <property type="match status" value="1"/>
</dbReference>
<evidence type="ECO:0000256" key="1">
    <source>
        <dbReference type="ARBA" id="ARBA00022729"/>
    </source>
</evidence>